<dbReference type="PANTHER" id="PTHR23504">
    <property type="entry name" value="MAJOR FACILITATOR SUPERFAMILY DOMAIN-CONTAINING PROTEIN 10"/>
    <property type="match status" value="1"/>
</dbReference>
<evidence type="ECO:0000256" key="4">
    <source>
        <dbReference type="ARBA" id="ARBA00022989"/>
    </source>
</evidence>
<dbReference type="AlphaFoldDB" id="A0A6A6TWU2"/>
<dbReference type="GO" id="GO:0016020">
    <property type="term" value="C:membrane"/>
    <property type="evidence" value="ECO:0007669"/>
    <property type="project" value="UniProtKB-SubCell"/>
</dbReference>
<dbReference type="GO" id="GO:0022857">
    <property type="term" value="F:transmembrane transporter activity"/>
    <property type="evidence" value="ECO:0007669"/>
    <property type="project" value="InterPro"/>
</dbReference>
<dbReference type="InterPro" id="IPR036259">
    <property type="entry name" value="MFS_trans_sf"/>
</dbReference>
<dbReference type="InterPro" id="IPR001958">
    <property type="entry name" value="Tet-R_TetA/multi-R_MdtG-like"/>
</dbReference>
<sequence length="550" mass="60521">MSSKKQERHRIERHTVPTAKLPTTQLTILSICRFAEPVALTGVFPYLPEMIESFNIPHNEVAKWAGIISAVFSIAQCLTAIPWGRASDKYGRKPIIMLAMFCAMSSSLMFGFSTSLAWCIVARAFSGASNGNVGILRTVVAEMVPQKALQPRAFATLPLVWQIGSILGPILGGALASPATNFPEIFGGSRFFKTFPYALPNLLNGVIFTFGIVSGILFLHESLASKRHQRDYGRQLGAKLVGLFAKKNRKDSLRPADDFESNIPKTYKAEKARVPSYREVFAGQSNLMLFAYFILALHATAYDQLLSVFMHLPVQREGVELPFRFNGGFGLESGRIGIIFSIFGIFSMICQFTIFPKVTLKYGPLKCFRVCTIFFPIFYMITPFTVLMPTPLMQQGAILAVALLRAMSGVFAFPCITILLTNSAKDLALLGTLNGVATSLAAVGRACGPYFAGRAFTWGVDNNWMISPWWLMALFAVPGHVASYWLVEGEGFGNTAQEEDEMRETIPMDPRRTVSQAGLQVDNFILADSDDSEDEDDSPSADKPLLRASS</sequence>
<feature type="transmembrane region" description="Helical" evidence="7">
    <location>
        <begin position="427"/>
        <end position="446"/>
    </location>
</feature>
<dbReference type="Proteomes" id="UP000799302">
    <property type="component" value="Unassembled WGS sequence"/>
</dbReference>
<name>A0A6A6TWU2_9PEZI</name>
<dbReference type="OrthoDB" id="10262656at2759"/>
<feature type="transmembrane region" description="Helical" evidence="7">
    <location>
        <begin position="398"/>
        <end position="420"/>
    </location>
</feature>
<dbReference type="SUPFAM" id="SSF103473">
    <property type="entry name" value="MFS general substrate transporter"/>
    <property type="match status" value="1"/>
</dbReference>
<gene>
    <name evidence="9" type="ORF">BT63DRAFT_91386</name>
</gene>
<accession>A0A6A6TWU2</accession>
<feature type="transmembrane region" description="Helical" evidence="7">
    <location>
        <begin position="153"/>
        <end position="177"/>
    </location>
</feature>
<dbReference type="Pfam" id="PF07690">
    <property type="entry name" value="MFS_1"/>
    <property type="match status" value="1"/>
</dbReference>
<reference evidence="9" key="1">
    <citation type="journal article" date="2020" name="Stud. Mycol.">
        <title>101 Dothideomycetes genomes: a test case for predicting lifestyles and emergence of pathogens.</title>
        <authorList>
            <person name="Haridas S."/>
            <person name="Albert R."/>
            <person name="Binder M."/>
            <person name="Bloem J."/>
            <person name="Labutti K."/>
            <person name="Salamov A."/>
            <person name="Andreopoulos B."/>
            <person name="Baker S."/>
            <person name="Barry K."/>
            <person name="Bills G."/>
            <person name="Bluhm B."/>
            <person name="Cannon C."/>
            <person name="Castanera R."/>
            <person name="Culley D."/>
            <person name="Daum C."/>
            <person name="Ezra D."/>
            <person name="Gonzalez J."/>
            <person name="Henrissat B."/>
            <person name="Kuo A."/>
            <person name="Liang C."/>
            <person name="Lipzen A."/>
            <person name="Lutzoni F."/>
            <person name="Magnuson J."/>
            <person name="Mondo S."/>
            <person name="Nolan M."/>
            <person name="Ohm R."/>
            <person name="Pangilinan J."/>
            <person name="Park H.-J."/>
            <person name="Ramirez L."/>
            <person name="Alfaro M."/>
            <person name="Sun H."/>
            <person name="Tritt A."/>
            <person name="Yoshinaga Y."/>
            <person name="Zwiers L.-H."/>
            <person name="Turgeon B."/>
            <person name="Goodwin S."/>
            <person name="Spatafora J."/>
            <person name="Crous P."/>
            <person name="Grigoriev I."/>
        </authorList>
    </citation>
    <scope>NUCLEOTIDE SEQUENCE</scope>
    <source>
        <strain evidence="9">CBS 115976</strain>
    </source>
</reference>
<keyword evidence="2" id="KW-0813">Transport</keyword>
<evidence type="ECO:0000313" key="10">
    <source>
        <dbReference type="Proteomes" id="UP000799302"/>
    </source>
</evidence>
<evidence type="ECO:0000256" key="2">
    <source>
        <dbReference type="ARBA" id="ARBA00022448"/>
    </source>
</evidence>
<dbReference type="PANTHER" id="PTHR23504:SF8">
    <property type="entry name" value="TRANSPORTER, PUTATIVE (AFU_ORTHOLOGUE AFUA_1G03730)-RELATED"/>
    <property type="match status" value="1"/>
</dbReference>
<feature type="transmembrane region" description="Helical" evidence="7">
    <location>
        <begin position="95"/>
        <end position="121"/>
    </location>
</feature>
<evidence type="ECO:0000259" key="8">
    <source>
        <dbReference type="PROSITE" id="PS50850"/>
    </source>
</evidence>
<keyword evidence="4 7" id="KW-1133">Transmembrane helix</keyword>
<dbReference type="InterPro" id="IPR011701">
    <property type="entry name" value="MFS"/>
</dbReference>
<feature type="region of interest" description="Disordered" evidence="6">
    <location>
        <begin position="525"/>
        <end position="550"/>
    </location>
</feature>
<dbReference type="PRINTS" id="PR01035">
    <property type="entry name" value="TCRTETA"/>
</dbReference>
<keyword evidence="10" id="KW-1185">Reference proteome</keyword>
<organism evidence="9 10">
    <name type="scientific">Microthyrium microscopicum</name>
    <dbReference type="NCBI Taxonomy" id="703497"/>
    <lineage>
        <taxon>Eukaryota</taxon>
        <taxon>Fungi</taxon>
        <taxon>Dikarya</taxon>
        <taxon>Ascomycota</taxon>
        <taxon>Pezizomycotina</taxon>
        <taxon>Dothideomycetes</taxon>
        <taxon>Dothideomycetes incertae sedis</taxon>
        <taxon>Microthyriales</taxon>
        <taxon>Microthyriaceae</taxon>
        <taxon>Microthyrium</taxon>
    </lineage>
</organism>
<feature type="compositionally biased region" description="Acidic residues" evidence="6">
    <location>
        <begin position="528"/>
        <end position="539"/>
    </location>
</feature>
<evidence type="ECO:0000256" key="6">
    <source>
        <dbReference type="SAM" id="MobiDB-lite"/>
    </source>
</evidence>
<feature type="transmembrane region" description="Helical" evidence="7">
    <location>
        <begin position="367"/>
        <end position="386"/>
    </location>
</feature>
<feature type="transmembrane region" description="Helical" evidence="7">
    <location>
        <begin position="334"/>
        <end position="355"/>
    </location>
</feature>
<evidence type="ECO:0000256" key="7">
    <source>
        <dbReference type="SAM" id="Phobius"/>
    </source>
</evidence>
<dbReference type="PROSITE" id="PS50850">
    <property type="entry name" value="MFS"/>
    <property type="match status" value="1"/>
</dbReference>
<feature type="transmembrane region" description="Helical" evidence="7">
    <location>
        <begin position="287"/>
        <end position="314"/>
    </location>
</feature>
<feature type="transmembrane region" description="Helical" evidence="7">
    <location>
        <begin position="64"/>
        <end position="83"/>
    </location>
</feature>
<evidence type="ECO:0000256" key="5">
    <source>
        <dbReference type="ARBA" id="ARBA00023136"/>
    </source>
</evidence>
<dbReference type="InterPro" id="IPR020846">
    <property type="entry name" value="MFS_dom"/>
</dbReference>
<evidence type="ECO:0000256" key="1">
    <source>
        <dbReference type="ARBA" id="ARBA00004141"/>
    </source>
</evidence>
<feature type="domain" description="Major facilitator superfamily (MFS) profile" evidence="8">
    <location>
        <begin position="25"/>
        <end position="491"/>
    </location>
</feature>
<feature type="transmembrane region" description="Helical" evidence="7">
    <location>
        <begin position="466"/>
        <end position="487"/>
    </location>
</feature>
<evidence type="ECO:0000256" key="3">
    <source>
        <dbReference type="ARBA" id="ARBA00022692"/>
    </source>
</evidence>
<dbReference type="EMBL" id="MU004242">
    <property type="protein sequence ID" value="KAF2664529.1"/>
    <property type="molecule type" value="Genomic_DNA"/>
</dbReference>
<proteinExistence type="predicted"/>
<dbReference type="CDD" id="cd17330">
    <property type="entry name" value="MFS_SLC46_TetA_like"/>
    <property type="match status" value="1"/>
</dbReference>
<evidence type="ECO:0000313" key="9">
    <source>
        <dbReference type="EMBL" id="KAF2664529.1"/>
    </source>
</evidence>
<keyword evidence="3 7" id="KW-0812">Transmembrane</keyword>
<protein>
    <submittedName>
        <fullName evidence="9">MFS transporter</fullName>
    </submittedName>
</protein>
<comment type="subcellular location">
    <subcellularLocation>
        <location evidence="1">Membrane</location>
        <topology evidence="1">Multi-pass membrane protein</topology>
    </subcellularLocation>
</comment>
<keyword evidence="5 7" id="KW-0472">Membrane</keyword>
<dbReference type="Gene3D" id="1.20.1250.20">
    <property type="entry name" value="MFS general substrate transporter like domains"/>
    <property type="match status" value="1"/>
</dbReference>
<feature type="transmembrane region" description="Helical" evidence="7">
    <location>
        <begin position="197"/>
        <end position="219"/>
    </location>
</feature>